<sequence>MTTPVTLMDPNSNLYLSAKDVGGGSFVVALSSNATAWYLNTSASVGVTIVSTLSYRDNASGNILYMAGDMSLLKAAGSCPLVLSPSTATVFAIGGVPINGLQPVVVNGDLPAALAISSELAILEKNSGQGWKIFVSNA</sequence>
<dbReference type="EMBL" id="CP080095">
    <property type="protein sequence ID" value="QYD68309.1"/>
    <property type="molecule type" value="Genomic_DNA"/>
</dbReference>
<keyword evidence="2" id="KW-1185">Reference proteome</keyword>
<evidence type="ECO:0000313" key="1">
    <source>
        <dbReference type="EMBL" id="QYD68309.1"/>
    </source>
</evidence>
<accession>A0ABX8UHG2</accession>
<protein>
    <recommendedName>
        <fullName evidence="3">Bacteriophage lambda head decoration protein D</fullName>
    </recommendedName>
</protein>
<reference evidence="1 2" key="1">
    <citation type="submission" date="2021-07" db="EMBL/GenBank/DDBJ databases">
        <title>Paraburkholderia edwinii protects Aspergillus sp. from phenazines by acting as a toxin sponge.</title>
        <authorList>
            <person name="Dahlstrom K.M."/>
            <person name="Newman D.K."/>
        </authorList>
    </citation>
    <scope>NUCLEOTIDE SEQUENCE [LARGE SCALE GENOMIC DNA]</scope>
    <source>
        <strain evidence="1 2">Pe01</strain>
    </source>
</reference>
<dbReference type="RefSeq" id="WP_219797702.1">
    <property type="nucleotide sequence ID" value="NZ_CP080095.1"/>
</dbReference>
<name>A0ABX8UHG2_9BURK</name>
<evidence type="ECO:0008006" key="3">
    <source>
        <dbReference type="Google" id="ProtNLM"/>
    </source>
</evidence>
<gene>
    <name evidence="1" type="ORF">KZJ38_18935</name>
</gene>
<organism evidence="1 2">
    <name type="scientific">Paraburkholderia edwinii</name>
    <dbReference type="NCBI Taxonomy" id="2861782"/>
    <lineage>
        <taxon>Bacteria</taxon>
        <taxon>Pseudomonadati</taxon>
        <taxon>Pseudomonadota</taxon>
        <taxon>Betaproteobacteria</taxon>
        <taxon>Burkholderiales</taxon>
        <taxon>Burkholderiaceae</taxon>
        <taxon>Paraburkholderia</taxon>
    </lineage>
</organism>
<dbReference type="Proteomes" id="UP000826462">
    <property type="component" value="Chromosome 1"/>
</dbReference>
<proteinExistence type="predicted"/>
<evidence type="ECO:0000313" key="2">
    <source>
        <dbReference type="Proteomes" id="UP000826462"/>
    </source>
</evidence>